<feature type="compositionally biased region" description="Basic and acidic residues" evidence="1">
    <location>
        <begin position="76"/>
        <end position="96"/>
    </location>
</feature>
<dbReference type="AlphaFoldDB" id="A0A5A5TWW8"/>
<keyword evidence="2" id="KW-0812">Transmembrane</keyword>
<feature type="region of interest" description="Disordered" evidence="1">
    <location>
        <begin position="124"/>
        <end position="188"/>
    </location>
</feature>
<comment type="caution">
    <text evidence="3">The sequence shown here is derived from an EMBL/GenBank/DDBJ whole genome shotgun (WGS) entry which is preliminary data.</text>
</comment>
<feature type="transmembrane region" description="Helical" evidence="2">
    <location>
        <begin position="40"/>
        <end position="59"/>
    </location>
</feature>
<evidence type="ECO:0000256" key="1">
    <source>
        <dbReference type="SAM" id="MobiDB-lite"/>
    </source>
</evidence>
<proteinExistence type="predicted"/>
<dbReference type="RefSeq" id="WP_149333693.1">
    <property type="nucleotide sequence ID" value="NZ_BJJW01000002.1"/>
</dbReference>
<keyword evidence="2" id="KW-0472">Membrane</keyword>
<feature type="transmembrane region" description="Helical" evidence="2">
    <location>
        <begin position="6"/>
        <end position="28"/>
    </location>
</feature>
<dbReference type="Proteomes" id="UP000323274">
    <property type="component" value="Unassembled WGS sequence"/>
</dbReference>
<name>A0A5A5TWW8_LEUCI</name>
<feature type="compositionally biased region" description="Low complexity" evidence="1">
    <location>
        <begin position="97"/>
        <end position="107"/>
    </location>
</feature>
<organism evidence="3 4">
    <name type="scientific">Leuconostoc citreum</name>
    <dbReference type="NCBI Taxonomy" id="33964"/>
    <lineage>
        <taxon>Bacteria</taxon>
        <taxon>Bacillati</taxon>
        <taxon>Bacillota</taxon>
        <taxon>Bacilli</taxon>
        <taxon>Lactobacillales</taxon>
        <taxon>Lactobacillaceae</taxon>
        <taxon>Leuconostoc</taxon>
    </lineage>
</organism>
<accession>A0A5A5TWW8</accession>
<sequence>MSSFFAFIFVIAFFTCIGLCIYGIVAKIRHKPLFSKFKKIIIASILVFLVAFVGAGATASTSDDNQDSVKTSSSASEKDESSKKAASESIEKDKESSSIAAASSQAEASSKAKQESIAASVKASSEATAASEKAAHDDSVRDASISESRARDASNAAAAQQQAQTVVAPDPSPAPAENSNDTNAGGISGYRWAIQDGFTWQTRKGHSRRIAPGGALPAGYHWQVP</sequence>
<dbReference type="EMBL" id="BJJW01000002">
    <property type="protein sequence ID" value="GDZ83090.1"/>
    <property type="molecule type" value="Genomic_DNA"/>
</dbReference>
<evidence type="ECO:0000313" key="3">
    <source>
        <dbReference type="EMBL" id="GDZ83090.1"/>
    </source>
</evidence>
<protein>
    <submittedName>
        <fullName evidence="3">Uncharacterized protein</fullName>
    </submittedName>
</protein>
<evidence type="ECO:0000256" key="2">
    <source>
        <dbReference type="SAM" id="Phobius"/>
    </source>
</evidence>
<keyword evidence="2" id="KW-1133">Transmembrane helix</keyword>
<evidence type="ECO:0000313" key="4">
    <source>
        <dbReference type="Proteomes" id="UP000323274"/>
    </source>
</evidence>
<feature type="compositionally biased region" description="Polar residues" evidence="1">
    <location>
        <begin position="58"/>
        <end position="71"/>
    </location>
</feature>
<reference evidence="3 4" key="1">
    <citation type="submission" date="2019-04" db="EMBL/GenBank/DDBJ databases">
        <title>A pseudo-fructophilic Leuconostoc citreum strain F192-5 isolated from peel of satsuma mandarin: the first report for isolation and characterization of strain-dependent fructophilic-like characteristics.</title>
        <authorList>
            <person name="Maeno S."/>
            <person name="Tanizawa Y."/>
            <person name="Kajikawa A."/>
            <person name="Kanesaki Y."/>
            <person name="Kubota E."/>
            <person name="Arita M."/>
            <person name="Leon D."/>
            <person name="Endo A."/>
        </authorList>
    </citation>
    <scope>NUCLEOTIDE SEQUENCE [LARGE SCALE GENOMIC DNA]</scope>
    <source>
        <strain evidence="3 4">F192-5</strain>
    </source>
</reference>
<gene>
    <name evidence="3" type="ORF">LCIT_03320</name>
</gene>
<feature type="region of interest" description="Disordered" evidence="1">
    <location>
        <begin position="204"/>
        <end position="225"/>
    </location>
</feature>
<feature type="region of interest" description="Disordered" evidence="1">
    <location>
        <begin position="58"/>
        <end position="107"/>
    </location>
</feature>